<proteinExistence type="predicted"/>
<feature type="region of interest" description="Disordered" evidence="1">
    <location>
        <begin position="105"/>
        <end position="124"/>
    </location>
</feature>
<evidence type="ECO:0000256" key="2">
    <source>
        <dbReference type="SAM" id="Phobius"/>
    </source>
</evidence>
<keyword evidence="2" id="KW-0812">Transmembrane</keyword>
<sequence>MERIRTGVFYYCPVCGQPSGSSIPQSECLTCAASRSNDFASSPPPIQRSPSSTATSLSLLLSDDEDELTNSLLWHVNEHNYGALDLEWSRRHHWDAMSDADDGTDRLAATPTTASVSSDADADGEGVVASRDRGRCSCHTVVWLVALLGFWAVIGAGVLVLVFL</sequence>
<keyword evidence="2" id="KW-1133">Transmembrane helix</keyword>
<comment type="caution">
    <text evidence="3">The sequence shown here is derived from an EMBL/GenBank/DDBJ whole genome shotgun (WGS) entry which is preliminary data.</text>
</comment>
<dbReference type="Proteomes" id="UP000243498">
    <property type="component" value="Unassembled WGS sequence"/>
</dbReference>
<dbReference type="EMBL" id="AZHC01000009">
    <property type="protein sequence ID" value="OAA45004.1"/>
    <property type="molecule type" value="Genomic_DNA"/>
</dbReference>
<gene>
    <name evidence="3" type="ORF">NOR_03758</name>
</gene>
<dbReference type="AlphaFoldDB" id="A0A167FAM3"/>
<name>A0A167FAM3_METRR</name>
<evidence type="ECO:0000313" key="4">
    <source>
        <dbReference type="Proteomes" id="UP000243498"/>
    </source>
</evidence>
<evidence type="ECO:0000256" key="1">
    <source>
        <dbReference type="SAM" id="MobiDB-lite"/>
    </source>
</evidence>
<organism evidence="3 4">
    <name type="scientific">Metarhizium rileyi (strain RCEF 4871)</name>
    <name type="common">Nomuraea rileyi</name>
    <dbReference type="NCBI Taxonomy" id="1649241"/>
    <lineage>
        <taxon>Eukaryota</taxon>
        <taxon>Fungi</taxon>
        <taxon>Dikarya</taxon>
        <taxon>Ascomycota</taxon>
        <taxon>Pezizomycotina</taxon>
        <taxon>Sordariomycetes</taxon>
        <taxon>Hypocreomycetidae</taxon>
        <taxon>Hypocreales</taxon>
        <taxon>Clavicipitaceae</taxon>
        <taxon>Metarhizium</taxon>
    </lineage>
</organism>
<protein>
    <submittedName>
        <fullName evidence="3">Uncharacterized protein</fullName>
    </submittedName>
</protein>
<feature type="transmembrane region" description="Helical" evidence="2">
    <location>
        <begin position="141"/>
        <end position="163"/>
    </location>
</feature>
<reference evidence="3 4" key="1">
    <citation type="journal article" date="2016" name="Genome Biol. Evol.">
        <title>Divergent and convergent evolution of fungal pathogenicity.</title>
        <authorList>
            <person name="Shang Y."/>
            <person name="Xiao G."/>
            <person name="Zheng P."/>
            <person name="Cen K."/>
            <person name="Zhan S."/>
            <person name="Wang C."/>
        </authorList>
    </citation>
    <scope>NUCLEOTIDE SEQUENCE [LARGE SCALE GENOMIC DNA]</scope>
    <source>
        <strain evidence="3 4">RCEF 4871</strain>
    </source>
</reference>
<accession>A0A167FAM3</accession>
<evidence type="ECO:0000313" key="3">
    <source>
        <dbReference type="EMBL" id="OAA45004.1"/>
    </source>
</evidence>
<keyword evidence="4" id="KW-1185">Reference proteome</keyword>
<dbReference type="OrthoDB" id="4941198at2759"/>
<keyword evidence="2" id="KW-0472">Membrane</keyword>